<organism evidence="7 8">
    <name type="scientific">Porphyromonas cangingivalis</name>
    <dbReference type="NCBI Taxonomy" id="36874"/>
    <lineage>
        <taxon>Bacteria</taxon>
        <taxon>Pseudomonadati</taxon>
        <taxon>Bacteroidota</taxon>
        <taxon>Bacteroidia</taxon>
        <taxon>Bacteroidales</taxon>
        <taxon>Porphyromonadaceae</taxon>
        <taxon>Porphyromonas</taxon>
    </lineage>
</organism>
<dbReference type="Pfam" id="PF06325">
    <property type="entry name" value="PrmA"/>
    <property type="match status" value="1"/>
</dbReference>
<feature type="binding site" evidence="6">
    <location>
        <position position="225"/>
    </location>
    <ligand>
        <name>S-adenosyl-L-methionine</name>
        <dbReference type="ChEBI" id="CHEBI:59789"/>
    </ligand>
</feature>
<dbReference type="HAMAP" id="MF_00735">
    <property type="entry name" value="Methyltr_PrmA"/>
    <property type="match status" value="1"/>
</dbReference>
<evidence type="ECO:0000256" key="3">
    <source>
        <dbReference type="ARBA" id="ARBA00022603"/>
    </source>
</evidence>
<protein>
    <recommendedName>
        <fullName evidence="6">Ribosomal protein L11 methyltransferase</fullName>
        <shortName evidence="6">L11 Mtase</shortName>
        <ecNumber evidence="6">2.1.1.-</ecNumber>
    </recommendedName>
</protein>
<keyword evidence="2 6" id="KW-0963">Cytoplasm</keyword>
<comment type="function">
    <text evidence="6">Methylates ribosomal protein L11.</text>
</comment>
<evidence type="ECO:0000256" key="4">
    <source>
        <dbReference type="ARBA" id="ARBA00022679"/>
    </source>
</evidence>
<dbReference type="InterPro" id="IPR004498">
    <property type="entry name" value="Ribosomal_PrmA_MeTrfase"/>
</dbReference>
<sequence length="287" mass="32414">MVSVQMKYLECSFRFPYDAEGQEHEVRHDVLSYYLGELGFDSFESKADELLAYIPREAYDESVLRTMLDNAYDGDDRPAFVVKEMEDKNWNEEWERNYFRPLCIDDVTIRATFHTDKVTTPMEIIIDPKMAFGTGNHATTASMLRLIKTVSPKGMSVIDMGCGSGILGIYAMKLGAKECFAIDFDEWSVRNAIDNAGLNSVTLDVRHGDATVLADCPVVDLFVANINRNIILADLSTYLKHLKPEGTLLLSGFYIDDVPMIDDALSEHGRKIVTVLEDNRWVGLLCR</sequence>
<proteinExistence type="inferred from homology"/>
<keyword evidence="7" id="KW-0687">Ribonucleoprotein</keyword>
<dbReference type="EC" id="2.1.1.-" evidence="6"/>
<feature type="binding site" evidence="6">
    <location>
        <position position="161"/>
    </location>
    <ligand>
        <name>S-adenosyl-L-methionine</name>
        <dbReference type="ChEBI" id="CHEBI:59789"/>
    </ligand>
</feature>
<dbReference type="GO" id="GO:0008276">
    <property type="term" value="F:protein methyltransferase activity"/>
    <property type="evidence" value="ECO:0007669"/>
    <property type="project" value="UniProtKB-UniRule"/>
</dbReference>
<dbReference type="AlphaFoldDB" id="A0A1T4L305"/>
<dbReference type="GO" id="GO:0032259">
    <property type="term" value="P:methylation"/>
    <property type="evidence" value="ECO:0007669"/>
    <property type="project" value="UniProtKB-KW"/>
</dbReference>
<comment type="similarity">
    <text evidence="1 6">Belongs to the methyltransferase superfamily. PrmA family.</text>
</comment>
<evidence type="ECO:0000256" key="1">
    <source>
        <dbReference type="ARBA" id="ARBA00009741"/>
    </source>
</evidence>
<dbReference type="Proteomes" id="UP000189956">
    <property type="component" value="Unassembled WGS sequence"/>
</dbReference>
<keyword evidence="7" id="KW-0689">Ribosomal protein</keyword>
<dbReference type="InterPro" id="IPR029063">
    <property type="entry name" value="SAM-dependent_MTases_sf"/>
</dbReference>
<evidence type="ECO:0000256" key="5">
    <source>
        <dbReference type="ARBA" id="ARBA00022691"/>
    </source>
</evidence>
<reference evidence="7 8" key="1">
    <citation type="submission" date="2017-02" db="EMBL/GenBank/DDBJ databases">
        <authorList>
            <person name="Peterson S.W."/>
        </authorList>
    </citation>
    <scope>NUCLEOTIDE SEQUENCE [LARGE SCALE GENOMIC DNA]</scope>
    <source>
        <strain evidence="7 8">ATCC 700135</strain>
    </source>
</reference>
<feature type="binding site" evidence="6">
    <location>
        <position position="140"/>
    </location>
    <ligand>
        <name>S-adenosyl-L-methionine</name>
        <dbReference type="ChEBI" id="CHEBI:59789"/>
    </ligand>
</feature>
<comment type="catalytic activity">
    <reaction evidence="6">
        <text>L-lysyl-[protein] + 3 S-adenosyl-L-methionine = N(6),N(6),N(6)-trimethyl-L-lysyl-[protein] + 3 S-adenosyl-L-homocysteine + 3 H(+)</text>
        <dbReference type="Rhea" id="RHEA:54192"/>
        <dbReference type="Rhea" id="RHEA-COMP:9752"/>
        <dbReference type="Rhea" id="RHEA-COMP:13826"/>
        <dbReference type="ChEBI" id="CHEBI:15378"/>
        <dbReference type="ChEBI" id="CHEBI:29969"/>
        <dbReference type="ChEBI" id="CHEBI:57856"/>
        <dbReference type="ChEBI" id="CHEBI:59789"/>
        <dbReference type="ChEBI" id="CHEBI:61961"/>
    </reaction>
</comment>
<feature type="binding site" evidence="6">
    <location>
        <position position="183"/>
    </location>
    <ligand>
        <name>S-adenosyl-L-methionine</name>
        <dbReference type="ChEBI" id="CHEBI:59789"/>
    </ligand>
</feature>
<name>A0A1T4L305_PORCN</name>
<dbReference type="InterPro" id="IPR050078">
    <property type="entry name" value="Ribosomal_L11_MeTrfase_PrmA"/>
</dbReference>
<evidence type="ECO:0000313" key="8">
    <source>
        <dbReference type="Proteomes" id="UP000189956"/>
    </source>
</evidence>
<dbReference type="Gene3D" id="3.40.50.150">
    <property type="entry name" value="Vaccinia Virus protein VP39"/>
    <property type="match status" value="1"/>
</dbReference>
<dbReference type="PANTHER" id="PTHR43648:SF1">
    <property type="entry name" value="ELECTRON TRANSFER FLAVOPROTEIN BETA SUBUNIT LYSINE METHYLTRANSFERASE"/>
    <property type="match status" value="1"/>
</dbReference>
<dbReference type="EMBL" id="FUWL01000006">
    <property type="protein sequence ID" value="SJZ48951.1"/>
    <property type="molecule type" value="Genomic_DNA"/>
</dbReference>
<evidence type="ECO:0000256" key="2">
    <source>
        <dbReference type="ARBA" id="ARBA00022490"/>
    </source>
</evidence>
<dbReference type="NCBIfam" id="NF001785">
    <property type="entry name" value="PRK00517.2-2"/>
    <property type="match status" value="1"/>
</dbReference>
<comment type="subcellular location">
    <subcellularLocation>
        <location evidence="6">Cytoplasm</location>
    </subcellularLocation>
</comment>
<gene>
    <name evidence="6" type="primary">prmA</name>
    <name evidence="7" type="ORF">SAMN02745205_00998</name>
</gene>
<dbReference type="GO" id="GO:0005840">
    <property type="term" value="C:ribosome"/>
    <property type="evidence" value="ECO:0007669"/>
    <property type="project" value="UniProtKB-KW"/>
</dbReference>
<dbReference type="SUPFAM" id="SSF53335">
    <property type="entry name" value="S-adenosyl-L-methionine-dependent methyltransferases"/>
    <property type="match status" value="1"/>
</dbReference>
<keyword evidence="5 6" id="KW-0949">S-adenosyl-L-methionine</keyword>
<dbReference type="GO" id="GO:0005737">
    <property type="term" value="C:cytoplasm"/>
    <property type="evidence" value="ECO:0007669"/>
    <property type="project" value="UniProtKB-SubCell"/>
</dbReference>
<keyword evidence="3 6" id="KW-0489">Methyltransferase</keyword>
<keyword evidence="4 6" id="KW-0808">Transferase</keyword>
<dbReference type="CDD" id="cd02440">
    <property type="entry name" value="AdoMet_MTases"/>
    <property type="match status" value="1"/>
</dbReference>
<evidence type="ECO:0000256" key="6">
    <source>
        <dbReference type="HAMAP-Rule" id="MF_00735"/>
    </source>
</evidence>
<evidence type="ECO:0000313" key="7">
    <source>
        <dbReference type="EMBL" id="SJZ48951.1"/>
    </source>
</evidence>
<accession>A0A1T4L305</accession>
<dbReference type="PANTHER" id="PTHR43648">
    <property type="entry name" value="ELECTRON TRANSFER FLAVOPROTEIN BETA SUBUNIT LYSINE METHYLTRANSFERASE"/>
    <property type="match status" value="1"/>
</dbReference>